<dbReference type="EMBL" id="JARDRS010000015">
    <property type="protein sequence ID" value="MDS0021213.1"/>
    <property type="molecule type" value="Genomic_DNA"/>
</dbReference>
<dbReference type="InterPro" id="IPR025686">
    <property type="entry name" value="Glucos_trans_II"/>
</dbReference>
<gene>
    <name evidence="2" type="ORF">PTZ61_21235</name>
</gene>
<sequence length="500" mass="56663">MLRFDFDKKLFSMIIIMSLIYFIPVLLSSHYYVDDLGRSIYGYSKWSENGRPLADVLFLALSFGPQLPDISPLPQLLALCVLSFSVYLSAKAFLTDYNRYVSSIISMVAISSPFLLENISYKYDSFPMSLSVLCAVFPFIFKELSLKKHFVYCCTAVLLILCIYQASINIYIIFAILYVLSLFRLGEVRKGLLTIISSISGLSLSYLIYSVFISPNFLAGSYNLRHSELATSGFSDALEVLSKNTTEFGKLINLAVTTPFIFLSVVTLMLCVISLTKIAIVKCNSTKLEKLLMRLVVIISPFAVLCMITGPMMLLRDPVLSPRVLMAFGTACFFFAVLAAWAFSAAKIYRKFCGVLFTIYAIYFIGFSYAYANSLNNQEKYENAIIQLMMSDLNGLDLNNYDYVAFNGGVLLSPEVRMAAKKYPLITRLIQPTINNQWIWGHTQMMHFDFDKKFQSFDYHISLKSNICMYKQVRGSTHYNILVDKDNSTVVFDFKKTACN</sequence>
<feature type="transmembrane region" description="Helical" evidence="1">
    <location>
        <begin position="352"/>
        <end position="372"/>
    </location>
</feature>
<protein>
    <submittedName>
        <fullName evidence="2">Glucosyltransferase domain-containing protein</fullName>
    </submittedName>
</protein>
<feature type="transmembrane region" description="Helical" evidence="1">
    <location>
        <begin position="12"/>
        <end position="33"/>
    </location>
</feature>
<feature type="transmembrane region" description="Helical" evidence="1">
    <location>
        <begin position="292"/>
        <end position="312"/>
    </location>
</feature>
<keyword evidence="1" id="KW-1133">Transmembrane helix</keyword>
<feature type="transmembrane region" description="Helical" evidence="1">
    <location>
        <begin position="156"/>
        <end position="180"/>
    </location>
</feature>
<dbReference type="Pfam" id="PF14264">
    <property type="entry name" value="Glucos_trans_II"/>
    <property type="match status" value="1"/>
</dbReference>
<organism evidence="2 3">
    <name type="scientific">Enterobacter hormaechei subsp. steigerwaltii</name>
    <dbReference type="NCBI Taxonomy" id="299766"/>
    <lineage>
        <taxon>Bacteria</taxon>
        <taxon>Pseudomonadati</taxon>
        <taxon>Pseudomonadota</taxon>
        <taxon>Gammaproteobacteria</taxon>
        <taxon>Enterobacterales</taxon>
        <taxon>Enterobacteriaceae</taxon>
        <taxon>Enterobacter</taxon>
        <taxon>Enterobacter cloacae complex</taxon>
    </lineage>
</organism>
<evidence type="ECO:0000313" key="2">
    <source>
        <dbReference type="EMBL" id="MDS0021213.1"/>
    </source>
</evidence>
<feature type="transmembrane region" description="Helical" evidence="1">
    <location>
        <begin position="324"/>
        <end position="345"/>
    </location>
</feature>
<keyword evidence="1" id="KW-0472">Membrane</keyword>
<accession>A0AAE4E8W2</accession>
<feature type="transmembrane region" description="Helical" evidence="1">
    <location>
        <begin position="123"/>
        <end position="141"/>
    </location>
</feature>
<keyword evidence="1" id="KW-0812">Transmembrane</keyword>
<reference evidence="2" key="1">
    <citation type="submission" date="2023-02" db="EMBL/GenBank/DDBJ databases">
        <title>NDM-1 &amp; ACT-7 co producing ST 133 Enterobacter.</title>
        <authorList>
            <person name="Halder G."/>
            <person name="Chaudhuri B."/>
            <person name="Dutta S."/>
        </authorList>
    </citation>
    <scope>NUCLEOTIDE SEQUENCE</scope>
    <source>
        <strain evidence="2">PEER 323</strain>
    </source>
</reference>
<comment type="caution">
    <text evidence="2">The sequence shown here is derived from an EMBL/GenBank/DDBJ whole genome shotgun (WGS) entry which is preliminary data.</text>
</comment>
<dbReference type="Proteomes" id="UP001182277">
    <property type="component" value="Unassembled WGS sequence"/>
</dbReference>
<name>A0AAE4E8W2_9ENTR</name>
<evidence type="ECO:0000256" key="1">
    <source>
        <dbReference type="SAM" id="Phobius"/>
    </source>
</evidence>
<dbReference type="AlphaFoldDB" id="A0AAE4E8W2"/>
<evidence type="ECO:0000313" key="3">
    <source>
        <dbReference type="Proteomes" id="UP001182277"/>
    </source>
</evidence>
<feature type="transmembrane region" description="Helical" evidence="1">
    <location>
        <begin position="260"/>
        <end position="280"/>
    </location>
</feature>
<proteinExistence type="predicted"/>
<dbReference type="RefSeq" id="WP_072058158.1">
    <property type="nucleotide sequence ID" value="NZ_JARDRS010000015.1"/>
</dbReference>
<feature type="transmembrane region" description="Helical" evidence="1">
    <location>
        <begin position="192"/>
        <end position="212"/>
    </location>
</feature>